<accession>A0A679J3R0</accession>
<proteinExistence type="predicted"/>
<evidence type="ECO:0000259" key="3">
    <source>
        <dbReference type="PROSITE" id="PS01124"/>
    </source>
</evidence>
<dbReference type="Pfam" id="PF12833">
    <property type="entry name" value="HTH_18"/>
    <property type="match status" value="1"/>
</dbReference>
<sequence>MDPKPRRPPRQPIRVVFVLLPGSLVLDWAGPAEALRIANQRLRAMGQPERFAIEFASPRPSSMSSVGVEIAGLSPLPTQWDGPGWVVLVGLPGDAIATDNPEAQELLHWLRGLRFERDRLELVTVCAGAVLAAHAGALAGRRATTHHHHLGELRTVEPRCDVVSNRVFVIDPPVYSSAGVTTGIDLILHRIAELCGEALAAQVAQTMVVALRRGPHDPELSPFLAYRNHLHAALHRVQDAVSEQPQADWNVPRMAEVAHTSARHLTRLFVEHAGVAPLAYLRRLRLATAQLALASGASVTRAAEQSGFGSDTQLRRAWHQFGLPGSPSEANPGAGA</sequence>
<protein>
    <submittedName>
        <fullName evidence="4">HTH-type transcriptional regulator CdhR</fullName>
    </submittedName>
</protein>
<dbReference type="Gene3D" id="1.10.10.60">
    <property type="entry name" value="Homeodomain-like"/>
    <property type="match status" value="1"/>
</dbReference>
<dbReference type="GO" id="GO:0043565">
    <property type="term" value="F:sequence-specific DNA binding"/>
    <property type="evidence" value="ECO:0007669"/>
    <property type="project" value="InterPro"/>
</dbReference>
<dbReference type="PROSITE" id="PS01124">
    <property type="entry name" value="HTH_ARAC_FAMILY_2"/>
    <property type="match status" value="1"/>
</dbReference>
<dbReference type="SUPFAM" id="SSF46689">
    <property type="entry name" value="Homeodomain-like"/>
    <property type="match status" value="1"/>
</dbReference>
<keyword evidence="2" id="KW-0804">Transcription</keyword>
<dbReference type="InterPro" id="IPR009057">
    <property type="entry name" value="Homeodomain-like_sf"/>
</dbReference>
<dbReference type="AlphaFoldDB" id="A0A679J3R0"/>
<name>A0A679J3R0_VARPD</name>
<dbReference type="SMART" id="SM00342">
    <property type="entry name" value="HTH_ARAC"/>
    <property type="match status" value="1"/>
</dbReference>
<dbReference type="Gene3D" id="3.40.50.880">
    <property type="match status" value="1"/>
</dbReference>
<dbReference type="SUPFAM" id="SSF52317">
    <property type="entry name" value="Class I glutamine amidotransferase-like"/>
    <property type="match status" value="1"/>
</dbReference>
<feature type="domain" description="HTH araC/xylS-type" evidence="3">
    <location>
        <begin position="235"/>
        <end position="320"/>
    </location>
</feature>
<dbReference type="RefSeq" id="WP_339089783.1">
    <property type="nucleotide sequence ID" value="NZ_LR743507.1"/>
</dbReference>
<keyword evidence="1" id="KW-0805">Transcription regulation</keyword>
<dbReference type="InterPro" id="IPR029062">
    <property type="entry name" value="Class_I_gatase-like"/>
</dbReference>
<evidence type="ECO:0000256" key="1">
    <source>
        <dbReference type="ARBA" id="ARBA00023015"/>
    </source>
</evidence>
<dbReference type="EMBL" id="LR743507">
    <property type="protein sequence ID" value="CAA2103129.1"/>
    <property type="molecule type" value="Genomic_DNA"/>
</dbReference>
<dbReference type="Pfam" id="PF01965">
    <property type="entry name" value="DJ-1_PfpI"/>
    <property type="match status" value="1"/>
</dbReference>
<organism evidence="4">
    <name type="scientific">Variovorax paradoxus</name>
    <dbReference type="NCBI Taxonomy" id="34073"/>
    <lineage>
        <taxon>Bacteria</taxon>
        <taxon>Pseudomonadati</taxon>
        <taxon>Pseudomonadota</taxon>
        <taxon>Betaproteobacteria</taxon>
        <taxon>Burkholderiales</taxon>
        <taxon>Comamonadaceae</taxon>
        <taxon>Variovorax</taxon>
    </lineage>
</organism>
<evidence type="ECO:0000313" key="4">
    <source>
        <dbReference type="EMBL" id="CAA2103129.1"/>
    </source>
</evidence>
<dbReference type="InterPro" id="IPR018060">
    <property type="entry name" value="HTH_AraC"/>
</dbReference>
<reference evidence="4" key="1">
    <citation type="submission" date="2019-12" db="EMBL/GenBank/DDBJ databases">
        <authorList>
            <person name="Cremers G."/>
        </authorList>
    </citation>
    <scope>NUCLEOTIDE SEQUENCE</scope>
    <source>
        <strain evidence="4">Vvax</strain>
    </source>
</reference>
<dbReference type="PANTHER" id="PTHR43130">
    <property type="entry name" value="ARAC-FAMILY TRANSCRIPTIONAL REGULATOR"/>
    <property type="match status" value="1"/>
</dbReference>
<dbReference type="PANTHER" id="PTHR43130:SF3">
    <property type="entry name" value="HTH-TYPE TRANSCRIPTIONAL REGULATOR RV1931C"/>
    <property type="match status" value="1"/>
</dbReference>
<dbReference type="InterPro" id="IPR052158">
    <property type="entry name" value="INH-QAR"/>
</dbReference>
<gene>
    <name evidence="4" type="primary">cdhR_4</name>
    <name evidence="4" type="ORF">VVAX_02102</name>
</gene>
<evidence type="ECO:0000256" key="2">
    <source>
        <dbReference type="ARBA" id="ARBA00023163"/>
    </source>
</evidence>
<dbReference type="GO" id="GO:0003700">
    <property type="term" value="F:DNA-binding transcription factor activity"/>
    <property type="evidence" value="ECO:0007669"/>
    <property type="project" value="InterPro"/>
</dbReference>
<dbReference type="InterPro" id="IPR002818">
    <property type="entry name" value="DJ-1/PfpI"/>
</dbReference>